<keyword evidence="1" id="KW-1133">Transmembrane helix</keyword>
<dbReference type="GO" id="GO:0016757">
    <property type="term" value="F:glycosyltransferase activity"/>
    <property type="evidence" value="ECO:0007669"/>
    <property type="project" value="UniProtKB-ARBA"/>
</dbReference>
<comment type="caution">
    <text evidence="3">The sequence shown here is derived from an EMBL/GenBank/DDBJ whole genome shotgun (WGS) entry which is preliminary data.</text>
</comment>
<dbReference type="Pfam" id="PF13692">
    <property type="entry name" value="Glyco_trans_1_4"/>
    <property type="match status" value="1"/>
</dbReference>
<evidence type="ECO:0000313" key="3">
    <source>
        <dbReference type="EMBL" id="PZO79008.1"/>
    </source>
</evidence>
<feature type="domain" description="Glycosyltransferase subfamily 4-like N-terminal" evidence="2">
    <location>
        <begin position="26"/>
        <end position="208"/>
    </location>
</feature>
<dbReference type="Pfam" id="PF13579">
    <property type="entry name" value="Glyco_trans_4_4"/>
    <property type="match status" value="1"/>
</dbReference>
<accession>A0A2W5BD14</accession>
<evidence type="ECO:0000256" key="1">
    <source>
        <dbReference type="SAM" id="Phobius"/>
    </source>
</evidence>
<feature type="transmembrane region" description="Helical" evidence="1">
    <location>
        <begin position="116"/>
        <end position="137"/>
    </location>
</feature>
<organism evidence="3 4">
    <name type="scientific">Sphingomonas hengshuiensis</name>
    <dbReference type="NCBI Taxonomy" id="1609977"/>
    <lineage>
        <taxon>Bacteria</taxon>
        <taxon>Pseudomonadati</taxon>
        <taxon>Pseudomonadota</taxon>
        <taxon>Alphaproteobacteria</taxon>
        <taxon>Sphingomonadales</taxon>
        <taxon>Sphingomonadaceae</taxon>
        <taxon>Sphingomonas</taxon>
    </lineage>
</organism>
<protein>
    <submittedName>
        <fullName evidence="3">Glycosyltransferase WbuB</fullName>
    </submittedName>
</protein>
<keyword evidence="1" id="KW-0472">Membrane</keyword>
<sequence>MRSRRPRQPLHILVVSHCFDPEPFRINQVVADLVAAGARPTVLTGQPNYPDGQVYPGYRAAGCGIERHRDGYDIARVPVVPRGNGRAVRLILNYLSFILSGIILGSWLLRRRRFDAVFVYATSPVIQGYVGLWFGMVKRAKTVQWIQDLWPEALSATGFVRSRWLLEPVRKVVSLMYRSSDLVLGQSHAFVRHLSRQAGRTPVEFFPNPGEHPPAIDGAVPAPRLGPGFHVVFGGNLGKAQAMPSVIAAADLLRQDTDIQIHLFGSGAMRGWIEEEIACRGLMNVKLGGRMPSQTMPAIYAQANVLLLTLVDDPLIAQTVPSKLQSYLAAGIPILVAVNGEAADIVKRSGSGITCPPDDPAALAAAITEMKGMSAAERTEMGVSACRFFAEHYDPGRLSRQLLALM</sequence>
<gene>
    <name evidence="3" type="ORF">DI632_05225</name>
</gene>
<dbReference type="PANTHER" id="PTHR12526">
    <property type="entry name" value="GLYCOSYLTRANSFERASE"/>
    <property type="match status" value="1"/>
</dbReference>
<evidence type="ECO:0000313" key="4">
    <source>
        <dbReference type="Proteomes" id="UP000248614"/>
    </source>
</evidence>
<reference evidence="3 4" key="1">
    <citation type="submission" date="2017-08" db="EMBL/GenBank/DDBJ databases">
        <title>Infants hospitalized years apart are colonized by the same room-sourced microbial strains.</title>
        <authorList>
            <person name="Brooks B."/>
            <person name="Olm M.R."/>
            <person name="Firek B.A."/>
            <person name="Baker R."/>
            <person name="Thomas B.C."/>
            <person name="Morowitz M.J."/>
            <person name="Banfield J.F."/>
        </authorList>
    </citation>
    <scope>NUCLEOTIDE SEQUENCE [LARGE SCALE GENOMIC DNA]</scope>
    <source>
        <strain evidence="3">S2_018_000_R3_110</strain>
    </source>
</reference>
<keyword evidence="1" id="KW-0812">Transmembrane</keyword>
<name>A0A2W5BD14_9SPHN</name>
<dbReference type="AlphaFoldDB" id="A0A2W5BD14"/>
<dbReference type="CDD" id="cd03794">
    <property type="entry name" value="GT4_WbuB-like"/>
    <property type="match status" value="1"/>
</dbReference>
<dbReference type="EMBL" id="QFNF01000009">
    <property type="protein sequence ID" value="PZO79008.1"/>
    <property type="molecule type" value="Genomic_DNA"/>
</dbReference>
<proteinExistence type="predicted"/>
<dbReference type="SUPFAM" id="SSF53756">
    <property type="entry name" value="UDP-Glycosyltransferase/glycogen phosphorylase"/>
    <property type="match status" value="1"/>
</dbReference>
<dbReference type="Gene3D" id="3.40.50.2000">
    <property type="entry name" value="Glycogen Phosphorylase B"/>
    <property type="match status" value="1"/>
</dbReference>
<feature type="transmembrane region" description="Helical" evidence="1">
    <location>
        <begin position="91"/>
        <end position="110"/>
    </location>
</feature>
<dbReference type="Proteomes" id="UP000248614">
    <property type="component" value="Unassembled WGS sequence"/>
</dbReference>
<keyword evidence="3" id="KW-0808">Transferase</keyword>
<dbReference type="InterPro" id="IPR028098">
    <property type="entry name" value="Glyco_trans_4-like_N"/>
</dbReference>
<evidence type="ECO:0000259" key="2">
    <source>
        <dbReference type="Pfam" id="PF13579"/>
    </source>
</evidence>